<feature type="compositionally biased region" description="Basic and acidic residues" evidence="1">
    <location>
        <begin position="419"/>
        <end position="429"/>
    </location>
</feature>
<organism evidence="2 3">
    <name type="scientific">Dryococelus australis</name>
    <dbReference type="NCBI Taxonomy" id="614101"/>
    <lineage>
        <taxon>Eukaryota</taxon>
        <taxon>Metazoa</taxon>
        <taxon>Ecdysozoa</taxon>
        <taxon>Arthropoda</taxon>
        <taxon>Hexapoda</taxon>
        <taxon>Insecta</taxon>
        <taxon>Pterygota</taxon>
        <taxon>Neoptera</taxon>
        <taxon>Polyneoptera</taxon>
        <taxon>Phasmatodea</taxon>
        <taxon>Verophasmatodea</taxon>
        <taxon>Anareolatae</taxon>
        <taxon>Phasmatidae</taxon>
        <taxon>Eurycanthinae</taxon>
        <taxon>Dryococelus</taxon>
    </lineage>
</organism>
<sequence length="655" mass="72755">MAYSKSWRRAPGGKTSCAVSTLPHLASAGQYLTHGIGNARRVLPRCGVASLLHCCLRESVHATPAGMPIKDWVSRSGARLACSFSINFSKVVLAILSRNCKLPDLKLHTTLMAVCVCVCALPSLPVGILKWVVDVIHKRKDLRSGATDRICKVSVRRSRANMLEAIHGKCSTMRLVSEFSLVFPGSPPLRSGAALYSPRFYPHRLSIRALSQDDPEMIFLGVGPSEAVLLTSSQCDKRTENLPRRRHRGANPRPSDCYHYILVWHKVEAVAPSGTLGGSTNSLNWRPRNGLCEPIATQPSGYCAALYCCAFSKLLFVTLSSVIDADVELFCNDRAHCVTTQLTLSLFGIQTASQHNTTLHIIVLSFRPVFPTQEWKKKSVYTAWQVECLSPFRRHLLREICDGENPMRVKRGMKHGRNARAEKTGDPRENPPTIGIVRHDSHLRKSESDLAGYSFEVVGRIGIHMGKVHQCSPAVTVNATGKCLVQPAGIEFGTVRFSVIEMMAVISDSRESANIWLPFPQGCWPGNSPLGKLVTRSIARRNGFWLDLISRLAVSLGREMRYMCATYLHERRRFVGNCWILSKLALVVGQREATALLGRAHYPILPSDMWRRRVSEVCVWNAARRRPPAADHAPLERRSSRLYTVRLAGPDLGES</sequence>
<gene>
    <name evidence="2" type="ORF">PR048_016300</name>
</gene>
<proteinExistence type="predicted"/>
<evidence type="ECO:0000313" key="2">
    <source>
        <dbReference type="EMBL" id="KAJ8884443.1"/>
    </source>
</evidence>
<feature type="region of interest" description="Disordered" evidence="1">
    <location>
        <begin position="414"/>
        <end position="433"/>
    </location>
</feature>
<name>A0ABQ9HJC4_9NEOP</name>
<reference evidence="2 3" key="1">
    <citation type="submission" date="2023-02" db="EMBL/GenBank/DDBJ databases">
        <title>LHISI_Scaffold_Assembly.</title>
        <authorList>
            <person name="Stuart O.P."/>
            <person name="Cleave R."/>
            <person name="Magrath M.J.L."/>
            <person name="Mikheyev A.S."/>
        </authorList>
    </citation>
    <scope>NUCLEOTIDE SEQUENCE [LARGE SCALE GENOMIC DNA]</scope>
    <source>
        <strain evidence="2">Daus_M_001</strain>
        <tissue evidence="2">Leg muscle</tissue>
    </source>
</reference>
<protein>
    <submittedName>
        <fullName evidence="2">Uncharacterized protein</fullName>
    </submittedName>
</protein>
<dbReference type="EMBL" id="JARBHB010000005">
    <property type="protein sequence ID" value="KAJ8884443.1"/>
    <property type="molecule type" value="Genomic_DNA"/>
</dbReference>
<evidence type="ECO:0000256" key="1">
    <source>
        <dbReference type="SAM" id="MobiDB-lite"/>
    </source>
</evidence>
<evidence type="ECO:0000313" key="3">
    <source>
        <dbReference type="Proteomes" id="UP001159363"/>
    </source>
</evidence>
<dbReference type="Proteomes" id="UP001159363">
    <property type="component" value="Chromosome 4"/>
</dbReference>
<accession>A0ABQ9HJC4</accession>
<keyword evidence="3" id="KW-1185">Reference proteome</keyword>
<comment type="caution">
    <text evidence="2">The sequence shown here is derived from an EMBL/GenBank/DDBJ whole genome shotgun (WGS) entry which is preliminary data.</text>
</comment>